<feature type="transmembrane region" description="Helical" evidence="2">
    <location>
        <begin position="126"/>
        <end position="145"/>
    </location>
</feature>
<protein>
    <submittedName>
        <fullName evidence="3">10174_t:CDS:1</fullName>
    </submittedName>
</protein>
<keyword evidence="2" id="KW-0472">Membrane</keyword>
<organism evidence="3 4">
    <name type="scientific">Paraglomus occultum</name>
    <dbReference type="NCBI Taxonomy" id="144539"/>
    <lineage>
        <taxon>Eukaryota</taxon>
        <taxon>Fungi</taxon>
        <taxon>Fungi incertae sedis</taxon>
        <taxon>Mucoromycota</taxon>
        <taxon>Glomeromycotina</taxon>
        <taxon>Glomeromycetes</taxon>
        <taxon>Paraglomerales</taxon>
        <taxon>Paraglomeraceae</taxon>
        <taxon>Paraglomus</taxon>
    </lineage>
</organism>
<keyword evidence="4" id="KW-1185">Reference proteome</keyword>
<dbReference type="OrthoDB" id="10439329at2759"/>
<feature type="compositionally biased region" description="Low complexity" evidence="1">
    <location>
        <begin position="27"/>
        <end position="84"/>
    </location>
</feature>
<evidence type="ECO:0000313" key="4">
    <source>
        <dbReference type="Proteomes" id="UP000789572"/>
    </source>
</evidence>
<accession>A0A9N9DVT2</accession>
<evidence type="ECO:0000256" key="1">
    <source>
        <dbReference type="SAM" id="MobiDB-lite"/>
    </source>
</evidence>
<feature type="region of interest" description="Disordered" evidence="1">
    <location>
        <begin position="14"/>
        <end position="90"/>
    </location>
</feature>
<keyword evidence="2" id="KW-0812">Transmembrane</keyword>
<evidence type="ECO:0000313" key="3">
    <source>
        <dbReference type="EMBL" id="CAG8654548.1"/>
    </source>
</evidence>
<feature type="non-terminal residue" evidence="3">
    <location>
        <position position="1"/>
    </location>
</feature>
<name>A0A9N9DVT2_9GLOM</name>
<comment type="caution">
    <text evidence="3">The sequence shown here is derived from an EMBL/GenBank/DDBJ whole genome shotgun (WGS) entry which is preliminary data.</text>
</comment>
<sequence length="164" mass="18056">NHSLVISMQYDVSSHSPFTSSNIRQQSCPTSSPSPSITSSPLPSPMLPTLSPTTVTSTSQAVSADHYPSHSHSTHSSPSSSSTTLPPPKTVPTIRHVMNLNFKHEIQVANYKMEISTNSFELWEKVLLHSLMALSLTVLIAAIFLPDYFIEKGNFVESYNSFNY</sequence>
<gene>
    <name evidence="3" type="ORF">POCULU_LOCUS10129</name>
</gene>
<keyword evidence="2" id="KW-1133">Transmembrane helix</keyword>
<dbReference type="EMBL" id="CAJVPJ010004679">
    <property type="protein sequence ID" value="CAG8654548.1"/>
    <property type="molecule type" value="Genomic_DNA"/>
</dbReference>
<feature type="compositionally biased region" description="Polar residues" evidence="1">
    <location>
        <begin position="14"/>
        <end position="26"/>
    </location>
</feature>
<proteinExistence type="predicted"/>
<dbReference type="Proteomes" id="UP000789572">
    <property type="component" value="Unassembled WGS sequence"/>
</dbReference>
<reference evidence="3" key="1">
    <citation type="submission" date="2021-06" db="EMBL/GenBank/DDBJ databases">
        <authorList>
            <person name="Kallberg Y."/>
            <person name="Tangrot J."/>
            <person name="Rosling A."/>
        </authorList>
    </citation>
    <scope>NUCLEOTIDE SEQUENCE</scope>
    <source>
        <strain evidence="3">IA702</strain>
    </source>
</reference>
<evidence type="ECO:0000256" key="2">
    <source>
        <dbReference type="SAM" id="Phobius"/>
    </source>
</evidence>
<dbReference type="AlphaFoldDB" id="A0A9N9DVT2"/>